<keyword evidence="4 6" id="KW-0472">Membrane</keyword>
<proteinExistence type="inferred from homology"/>
<sequence length="433" mass="47624">MLWRSFISPSDLQKLAAQHTLNAVAGLSLLGVHNCVIAIVKMENRGPMLVIINAVFFFVALVLLLLRCYVRLFLVRKFSADDVFIIIGTLLFALSATFSTIAVTNGLGYHTQDVELGQLSGSTKVIVAAIMSDVAAICLTVFTIWKLQISKREKLLLIPLLCLGCIASIAVIARFPSLVKLKGPDLLWDAVDVAIWSTAEQGLSIAACSLATLRPLLKPASPRLALTDRGHARHEMPALASDRVDPARQGSTEVDEDATYVERNLGETHSVQQCTIYSMEEALVSLAERLQRDEIDHPGQPLKNNSTWKKAFFRGYEYGPRRDHRGGCDLYSSCHVYVLDGFEGALSQPIPALSEAKDGDEEQVCVTLCHCPPVLGLLPRENSNSGYVEIGSRLAYRYGLFTANRSFILNQKPFALNDGPRTPSIRLSVLDRE</sequence>
<evidence type="ECO:0000256" key="1">
    <source>
        <dbReference type="ARBA" id="ARBA00004141"/>
    </source>
</evidence>
<feature type="transmembrane region" description="Helical" evidence="6">
    <location>
        <begin position="21"/>
        <end position="40"/>
    </location>
</feature>
<feature type="transmembrane region" description="Helical" evidence="6">
    <location>
        <begin position="82"/>
        <end position="105"/>
    </location>
</feature>
<evidence type="ECO:0000256" key="5">
    <source>
        <dbReference type="ARBA" id="ARBA00038359"/>
    </source>
</evidence>
<evidence type="ECO:0000256" key="4">
    <source>
        <dbReference type="ARBA" id="ARBA00023136"/>
    </source>
</evidence>
<evidence type="ECO:0000313" key="9">
    <source>
        <dbReference type="Proteomes" id="UP000730481"/>
    </source>
</evidence>
<protein>
    <recommendedName>
        <fullName evidence="7">Rhodopsin domain-containing protein</fullName>
    </recommendedName>
</protein>
<evidence type="ECO:0000256" key="3">
    <source>
        <dbReference type="ARBA" id="ARBA00022989"/>
    </source>
</evidence>
<feature type="transmembrane region" description="Helical" evidence="6">
    <location>
        <begin position="156"/>
        <end position="173"/>
    </location>
</feature>
<reference evidence="8" key="1">
    <citation type="journal article" date="2017" name="Mycologia">
        <title>Fusarium algeriense, sp. nov., a novel toxigenic crown rot pathogen of durum wheat from Algeria is nested in the Fusarium burgessii species complex.</title>
        <authorList>
            <person name="Laraba I."/>
            <person name="Keddad A."/>
            <person name="Boureghda H."/>
            <person name="Abdallah N."/>
            <person name="Vaughan M.M."/>
            <person name="Proctor R.H."/>
            <person name="Busman M."/>
            <person name="O'Donnell K."/>
        </authorList>
    </citation>
    <scope>NUCLEOTIDE SEQUENCE</scope>
    <source>
        <strain evidence="8">NRRL 25174</strain>
    </source>
</reference>
<evidence type="ECO:0000256" key="6">
    <source>
        <dbReference type="SAM" id="Phobius"/>
    </source>
</evidence>
<keyword evidence="9" id="KW-1185">Reference proteome</keyword>
<evidence type="ECO:0000259" key="7">
    <source>
        <dbReference type="Pfam" id="PF20684"/>
    </source>
</evidence>
<comment type="similarity">
    <text evidence="5">Belongs to the SAT4 family.</text>
</comment>
<feature type="transmembrane region" description="Helical" evidence="6">
    <location>
        <begin position="46"/>
        <end position="70"/>
    </location>
</feature>
<reference evidence="8" key="2">
    <citation type="submission" date="2020-02" db="EMBL/GenBank/DDBJ databases">
        <title>Identification and distribution of gene clusters putatively required for synthesis of sphingolipid metabolism inhibitors in phylogenetically diverse species of the filamentous fungus Fusarium.</title>
        <authorList>
            <person name="Kim H.-S."/>
            <person name="Busman M."/>
            <person name="Brown D.W."/>
            <person name="Divon H."/>
            <person name="Uhlig S."/>
            <person name="Proctor R.H."/>
        </authorList>
    </citation>
    <scope>NUCLEOTIDE SEQUENCE</scope>
    <source>
        <strain evidence="8">NRRL 25174</strain>
    </source>
</reference>
<evidence type="ECO:0000313" key="8">
    <source>
        <dbReference type="EMBL" id="KAF4345531.1"/>
    </source>
</evidence>
<comment type="caution">
    <text evidence="8">The sequence shown here is derived from an EMBL/GenBank/DDBJ whole genome shotgun (WGS) entry which is preliminary data.</text>
</comment>
<dbReference type="EMBL" id="PVQB02000025">
    <property type="protein sequence ID" value="KAF4345531.1"/>
    <property type="molecule type" value="Genomic_DNA"/>
</dbReference>
<dbReference type="GO" id="GO:0016020">
    <property type="term" value="C:membrane"/>
    <property type="evidence" value="ECO:0007669"/>
    <property type="project" value="UniProtKB-SubCell"/>
</dbReference>
<dbReference type="PANTHER" id="PTHR33048:SF96">
    <property type="entry name" value="INTEGRAL MEMBRANE PROTEIN"/>
    <property type="match status" value="1"/>
</dbReference>
<dbReference type="OrthoDB" id="3923077at2759"/>
<dbReference type="PANTHER" id="PTHR33048">
    <property type="entry name" value="PTH11-LIKE INTEGRAL MEMBRANE PROTEIN (AFU_ORTHOLOGUE AFUA_5G11245)"/>
    <property type="match status" value="1"/>
</dbReference>
<dbReference type="Pfam" id="PF20684">
    <property type="entry name" value="Fung_rhodopsin"/>
    <property type="match status" value="1"/>
</dbReference>
<dbReference type="Proteomes" id="UP000730481">
    <property type="component" value="Unassembled WGS sequence"/>
</dbReference>
<name>A0A9P5AV21_9HYPO</name>
<comment type="subcellular location">
    <subcellularLocation>
        <location evidence="1">Membrane</location>
        <topology evidence="1">Multi-pass membrane protein</topology>
    </subcellularLocation>
</comment>
<accession>A0A9P5AV21</accession>
<keyword evidence="3 6" id="KW-1133">Transmembrane helix</keyword>
<organism evidence="8 9">
    <name type="scientific">Fusarium beomiforme</name>
    <dbReference type="NCBI Taxonomy" id="44412"/>
    <lineage>
        <taxon>Eukaryota</taxon>
        <taxon>Fungi</taxon>
        <taxon>Dikarya</taxon>
        <taxon>Ascomycota</taxon>
        <taxon>Pezizomycotina</taxon>
        <taxon>Sordariomycetes</taxon>
        <taxon>Hypocreomycetidae</taxon>
        <taxon>Hypocreales</taxon>
        <taxon>Nectriaceae</taxon>
        <taxon>Fusarium</taxon>
        <taxon>Fusarium burgessii species complex</taxon>
    </lineage>
</organism>
<feature type="transmembrane region" description="Helical" evidence="6">
    <location>
        <begin position="125"/>
        <end position="144"/>
    </location>
</feature>
<dbReference type="InterPro" id="IPR052337">
    <property type="entry name" value="SAT4-like"/>
</dbReference>
<evidence type="ECO:0000256" key="2">
    <source>
        <dbReference type="ARBA" id="ARBA00022692"/>
    </source>
</evidence>
<keyword evidence="2 6" id="KW-0812">Transmembrane</keyword>
<feature type="domain" description="Rhodopsin" evidence="7">
    <location>
        <begin position="128"/>
        <end position="218"/>
    </location>
</feature>
<gene>
    <name evidence="8" type="ORF">FBEOM_481</name>
</gene>
<dbReference type="AlphaFoldDB" id="A0A9P5AV21"/>
<dbReference type="InterPro" id="IPR049326">
    <property type="entry name" value="Rhodopsin_dom_fungi"/>
</dbReference>